<dbReference type="SUPFAM" id="SSF52540">
    <property type="entry name" value="P-loop containing nucleoside triphosphate hydrolases"/>
    <property type="match status" value="1"/>
</dbReference>
<keyword evidence="3" id="KW-0547">Nucleotide-binding</keyword>
<evidence type="ECO:0000259" key="6">
    <source>
        <dbReference type="PROSITE" id="PS50893"/>
    </source>
</evidence>
<keyword evidence="2" id="KW-0813">Transport</keyword>
<keyword evidence="8" id="KW-1185">Reference proteome</keyword>
<name>A0A3L9L800_9MICC</name>
<dbReference type="InterPro" id="IPR017871">
    <property type="entry name" value="ABC_transporter-like_CS"/>
</dbReference>
<dbReference type="EMBL" id="RDEX01000001">
    <property type="protein sequence ID" value="RLY94488.1"/>
    <property type="molecule type" value="Genomic_DNA"/>
</dbReference>
<reference evidence="7 8" key="1">
    <citation type="submission" date="2018-10" db="EMBL/GenBank/DDBJ databases">
        <title>Kocuria tytonicola, new bacteria from the preen glands of American barn owls (Tyto furcata).</title>
        <authorList>
            <person name="Braun M.S."/>
            <person name="Wang E."/>
            <person name="Zimmermann S."/>
            <person name="Boutin S."/>
            <person name="Wagner H."/>
            <person name="Wink M."/>
        </authorList>
    </citation>
    <scope>NUCLEOTIDE SEQUENCE [LARGE SCALE GENOMIC DNA]</scope>
    <source>
        <strain evidence="7 8">473</strain>
    </source>
</reference>
<evidence type="ECO:0000313" key="8">
    <source>
        <dbReference type="Proteomes" id="UP000277871"/>
    </source>
</evidence>
<accession>A0A3L9L800</accession>
<protein>
    <submittedName>
        <fullName evidence="7">ABC transporter ATP-binding protein</fullName>
    </submittedName>
</protein>
<keyword evidence="5" id="KW-0046">Antibiotic resistance</keyword>
<dbReference type="SMART" id="SM00382">
    <property type="entry name" value="AAA"/>
    <property type="match status" value="1"/>
</dbReference>
<dbReference type="Gene3D" id="3.40.50.300">
    <property type="entry name" value="P-loop containing nucleotide triphosphate hydrolases"/>
    <property type="match status" value="1"/>
</dbReference>
<dbReference type="PANTHER" id="PTHR42711">
    <property type="entry name" value="ABC TRANSPORTER ATP-BINDING PROTEIN"/>
    <property type="match status" value="1"/>
</dbReference>
<dbReference type="PROSITE" id="PS50893">
    <property type="entry name" value="ABC_TRANSPORTER_2"/>
    <property type="match status" value="1"/>
</dbReference>
<dbReference type="InterPro" id="IPR027417">
    <property type="entry name" value="P-loop_NTPase"/>
</dbReference>
<gene>
    <name evidence="7" type="ORF">EAE32_04705</name>
</gene>
<dbReference type="GO" id="GO:0046677">
    <property type="term" value="P:response to antibiotic"/>
    <property type="evidence" value="ECO:0007669"/>
    <property type="project" value="UniProtKB-KW"/>
</dbReference>
<feature type="domain" description="ABC transporter" evidence="6">
    <location>
        <begin position="20"/>
        <end position="247"/>
    </location>
</feature>
<dbReference type="InterPro" id="IPR003593">
    <property type="entry name" value="AAA+_ATPase"/>
</dbReference>
<dbReference type="PROSITE" id="PS00211">
    <property type="entry name" value="ABC_TRANSPORTER_1"/>
    <property type="match status" value="1"/>
</dbReference>
<sequence>MNRTSTATTPAPRPSPDPAIEVRDVVKTFRTRSETVHAVKGVSLDIPRGAVVALLGPNGAGKTTLLDMVLGMAEPTAGTVAVCGEPPRSATSHGRVGAVQQVGGLLPDVSVREAVTMVASLYPDPLPVAEALERSGAAEFAGRKISKCSGGQQQRVRFALALLPRPELLVLDEPTAGMDVASRTAFWEALRAQTADGLTVVFATHYLQEAEQMADRVVLMDAGRITFDGSVHELRSTSRHHTVSFAWPSDEPVPALPGASKVTRAHGRVSVRTQDADAVARAVLTGTAASELEVSRGGLDEAFAALLRHDDTA</sequence>
<evidence type="ECO:0000256" key="3">
    <source>
        <dbReference type="ARBA" id="ARBA00022741"/>
    </source>
</evidence>
<keyword evidence="4 7" id="KW-0067">ATP-binding</keyword>
<dbReference type="InterPro" id="IPR003439">
    <property type="entry name" value="ABC_transporter-like_ATP-bd"/>
</dbReference>
<dbReference type="CDD" id="cd03230">
    <property type="entry name" value="ABC_DR_subfamily_A"/>
    <property type="match status" value="1"/>
</dbReference>
<evidence type="ECO:0000256" key="2">
    <source>
        <dbReference type="ARBA" id="ARBA00022448"/>
    </source>
</evidence>
<dbReference type="Proteomes" id="UP000277871">
    <property type="component" value="Unassembled WGS sequence"/>
</dbReference>
<dbReference type="GO" id="GO:0005524">
    <property type="term" value="F:ATP binding"/>
    <property type="evidence" value="ECO:0007669"/>
    <property type="project" value="UniProtKB-KW"/>
</dbReference>
<evidence type="ECO:0000256" key="1">
    <source>
        <dbReference type="ARBA" id="ARBA00004202"/>
    </source>
</evidence>
<evidence type="ECO:0000313" key="7">
    <source>
        <dbReference type="EMBL" id="RLY94488.1"/>
    </source>
</evidence>
<proteinExistence type="predicted"/>
<dbReference type="InterPro" id="IPR050763">
    <property type="entry name" value="ABC_transporter_ATP-binding"/>
</dbReference>
<evidence type="ECO:0000256" key="5">
    <source>
        <dbReference type="ARBA" id="ARBA00023251"/>
    </source>
</evidence>
<dbReference type="GO" id="GO:0005886">
    <property type="term" value="C:plasma membrane"/>
    <property type="evidence" value="ECO:0007669"/>
    <property type="project" value="UniProtKB-SubCell"/>
</dbReference>
<dbReference type="PANTHER" id="PTHR42711:SF17">
    <property type="entry name" value="ABC TRANSPORTER ATP-BINDING PROTEIN"/>
    <property type="match status" value="1"/>
</dbReference>
<evidence type="ECO:0000256" key="4">
    <source>
        <dbReference type="ARBA" id="ARBA00022840"/>
    </source>
</evidence>
<dbReference type="RefSeq" id="WP_121864318.1">
    <property type="nucleotide sequence ID" value="NZ_RDEX01000001.1"/>
</dbReference>
<dbReference type="Pfam" id="PF00005">
    <property type="entry name" value="ABC_tran"/>
    <property type="match status" value="1"/>
</dbReference>
<dbReference type="AlphaFoldDB" id="A0A3L9L800"/>
<comment type="caution">
    <text evidence="7">The sequence shown here is derived from an EMBL/GenBank/DDBJ whole genome shotgun (WGS) entry which is preliminary data.</text>
</comment>
<comment type="subcellular location">
    <subcellularLocation>
        <location evidence="1">Cell membrane</location>
        <topology evidence="1">Peripheral membrane protein</topology>
    </subcellularLocation>
</comment>
<organism evidence="7 8">
    <name type="scientific">Kocuria tytonicola</name>
    <dbReference type="NCBI Taxonomy" id="2055946"/>
    <lineage>
        <taxon>Bacteria</taxon>
        <taxon>Bacillati</taxon>
        <taxon>Actinomycetota</taxon>
        <taxon>Actinomycetes</taxon>
        <taxon>Micrococcales</taxon>
        <taxon>Micrococcaceae</taxon>
        <taxon>Kocuria</taxon>
    </lineage>
</organism>
<dbReference type="GO" id="GO:0016887">
    <property type="term" value="F:ATP hydrolysis activity"/>
    <property type="evidence" value="ECO:0007669"/>
    <property type="project" value="InterPro"/>
</dbReference>